<name>A0A6C0DKA2_9ZZZZ</name>
<proteinExistence type="predicted"/>
<dbReference type="AlphaFoldDB" id="A0A6C0DKA2"/>
<organism evidence="1">
    <name type="scientific">viral metagenome</name>
    <dbReference type="NCBI Taxonomy" id="1070528"/>
    <lineage>
        <taxon>unclassified sequences</taxon>
        <taxon>metagenomes</taxon>
        <taxon>organismal metagenomes</taxon>
    </lineage>
</organism>
<accession>A0A6C0DKA2</accession>
<evidence type="ECO:0008006" key="2">
    <source>
        <dbReference type="Google" id="ProtNLM"/>
    </source>
</evidence>
<reference evidence="1" key="1">
    <citation type="journal article" date="2020" name="Nature">
        <title>Giant virus diversity and host interactions through global metagenomics.</title>
        <authorList>
            <person name="Schulz F."/>
            <person name="Roux S."/>
            <person name="Paez-Espino D."/>
            <person name="Jungbluth S."/>
            <person name="Walsh D.A."/>
            <person name="Denef V.J."/>
            <person name="McMahon K.D."/>
            <person name="Konstantinidis K.T."/>
            <person name="Eloe-Fadrosh E.A."/>
            <person name="Kyrpides N.C."/>
            <person name="Woyke T."/>
        </authorList>
    </citation>
    <scope>NUCLEOTIDE SEQUENCE</scope>
    <source>
        <strain evidence="1">GVMAG-M-3300023174-189</strain>
    </source>
</reference>
<dbReference type="InterPro" id="IPR029044">
    <property type="entry name" value="Nucleotide-diphossugar_trans"/>
</dbReference>
<dbReference type="EMBL" id="MN739626">
    <property type="protein sequence ID" value="QHT16714.1"/>
    <property type="molecule type" value="Genomic_DNA"/>
</dbReference>
<sequence>MKTICLACVVYTLKGRDPKDNLYLNIFYQWLTMVVKNGGLKVGDMLHIHMDDETIKYLDHYPTVFHDILPQLQCDFEIYSFEQPDTPLRGMMHKYVFSEYKQDAYIYSDIDIIIINPFRNIIDRAEYNTMYFTRGTTLDHQFYSEGFPPEFPVSDKLPGFNASNFIIIGKHLRDMFFSRIHQLCDYSTKYKWVEQPYFNRAIYDIPRYTVSVDIKLLTEHVSFNGHLLDDEKTVFYDLAGETSDGLSHLIKMSDILCKYSLK</sequence>
<evidence type="ECO:0000313" key="1">
    <source>
        <dbReference type="EMBL" id="QHT16714.1"/>
    </source>
</evidence>
<protein>
    <recommendedName>
        <fullName evidence="2">Nucleotide-diphospho-sugar transferase domain-containing protein</fullName>
    </recommendedName>
</protein>
<dbReference type="SUPFAM" id="SSF53448">
    <property type="entry name" value="Nucleotide-diphospho-sugar transferases"/>
    <property type="match status" value="1"/>
</dbReference>